<dbReference type="Gene3D" id="3.30.700.10">
    <property type="entry name" value="Glycoprotein, Type 4 Pilin"/>
    <property type="match status" value="1"/>
</dbReference>
<dbReference type="Pfam" id="PF07963">
    <property type="entry name" value="N_methyl"/>
    <property type="match status" value="1"/>
</dbReference>
<feature type="domain" description="General secretion pathway GspH" evidence="12">
    <location>
        <begin position="54"/>
        <end position="191"/>
    </location>
</feature>
<reference evidence="13 14" key="2">
    <citation type="journal article" date="2016" name="Science">
        <title>A bacterium that degrades and assimilates poly(ethylene terephthalate).</title>
        <authorList>
            <person name="Yoshida S."/>
            <person name="Hiraga K."/>
            <person name="Takehana T."/>
            <person name="Taniguchi I."/>
            <person name="Yamaji H."/>
            <person name="Maeda Y."/>
            <person name="Toyohara K."/>
            <person name="Miyamoto K."/>
            <person name="Kimura Y."/>
            <person name="Oda K."/>
        </authorList>
    </citation>
    <scope>NUCLEOTIDE SEQUENCE [LARGE SCALE GENOMIC DNA]</scope>
    <source>
        <strain evidence="14">NBRC 110686 / TISTR 2288 / 201-F6</strain>
    </source>
</reference>
<keyword evidence="14" id="KW-1185">Reference proteome</keyword>
<dbReference type="GO" id="GO:0005886">
    <property type="term" value="C:plasma membrane"/>
    <property type="evidence" value="ECO:0007669"/>
    <property type="project" value="UniProtKB-SubCell"/>
</dbReference>
<evidence type="ECO:0000256" key="5">
    <source>
        <dbReference type="ARBA" id="ARBA00022519"/>
    </source>
</evidence>
<name>A0A0K8NY01_PISS1</name>
<keyword evidence="6 11" id="KW-0812">Transmembrane</keyword>
<evidence type="ECO:0000313" key="13">
    <source>
        <dbReference type="EMBL" id="GAP34810.1"/>
    </source>
</evidence>
<evidence type="ECO:0000313" key="14">
    <source>
        <dbReference type="Proteomes" id="UP000037660"/>
    </source>
</evidence>
<dbReference type="SUPFAM" id="SSF54523">
    <property type="entry name" value="Pili subunits"/>
    <property type="match status" value="1"/>
</dbReference>
<evidence type="ECO:0000256" key="8">
    <source>
        <dbReference type="ARBA" id="ARBA00023136"/>
    </source>
</evidence>
<dbReference type="GO" id="GO:0015628">
    <property type="term" value="P:protein secretion by the type II secretion system"/>
    <property type="evidence" value="ECO:0007669"/>
    <property type="project" value="InterPro"/>
</dbReference>
<evidence type="ECO:0000256" key="10">
    <source>
        <dbReference type="ARBA" id="ARBA00030775"/>
    </source>
</evidence>
<reference evidence="14" key="1">
    <citation type="submission" date="2015-07" db="EMBL/GenBank/DDBJ databases">
        <title>Discovery of a poly(ethylene terephthalate assimilation.</title>
        <authorList>
            <person name="Yoshida S."/>
            <person name="Hiraga K."/>
            <person name="Takehana T."/>
            <person name="Taniguchi I."/>
            <person name="Yamaji H."/>
            <person name="Maeda Y."/>
            <person name="Toyohara K."/>
            <person name="Miyamoto K."/>
            <person name="Kimura Y."/>
            <person name="Oda K."/>
        </authorList>
    </citation>
    <scope>NUCLEOTIDE SEQUENCE [LARGE SCALE GENOMIC DNA]</scope>
    <source>
        <strain evidence="14">NBRC 110686 / TISTR 2288 / 201-F6</strain>
    </source>
</reference>
<evidence type="ECO:0000256" key="2">
    <source>
        <dbReference type="ARBA" id="ARBA00021549"/>
    </source>
</evidence>
<dbReference type="NCBIfam" id="TIGR02532">
    <property type="entry name" value="IV_pilin_GFxxxE"/>
    <property type="match status" value="1"/>
</dbReference>
<evidence type="ECO:0000256" key="3">
    <source>
        <dbReference type="ARBA" id="ARBA00022475"/>
    </source>
</evidence>
<dbReference type="Pfam" id="PF12019">
    <property type="entry name" value="GspH"/>
    <property type="match status" value="1"/>
</dbReference>
<evidence type="ECO:0000256" key="4">
    <source>
        <dbReference type="ARBA" id="ARBA00022481"/>
    </source>
</evidence>
<evidence type="ECO:0000256" key="11">
    <source>
        <dbReference type="SAM" id="Phobius"/>
    </source>
</evidence>
<keyword evidence="8 11" id="KW-0472">Membrane</keyword>
<dbReference type="STRING" id="1547922.ISF6_0293"/>
<dbReference type="OrthoDB" id="5956286at2"/>
<dbReference type="RefSeq" id="WP_054018913.1">
    <property type="nucleotide sequence ID" value="NZ_BBYR01000011.1"/>
</dbReference>
<dbReference type="GO" id="GO:0015627">
    <property type="term" value="C:type II protein secretion system complex"/>
    <property type="evidence" value="ECO:0007669"/>
    <property type="project" value="InterPro"/>
</dbReference>
<sequence length="211" mass="22308">MVPPRAFAGSRARSAERGASLIELIIVVSILGILLMAAIPNISERIRNAQIRTAAESLQAGLLRARNEAITKNASVRFSLVTTLGEDCARSATATNYVVSFDDPAGQCDTDAGKLSEAPRIFVKASGKDGSAAAALQATQADTTTAADQVVYTALGRLDTTVTGQIRRIEVSAATNPSAFRRYRIEISPVGGVRICEPTITSTTDPRRCLT</sequence>
<keyword evidence="7 11" id="KW-1133">Transmembrane helix</keyword>
<dbReference type="AlphaFoldDB" id="A0A0K8NY01"/>
<evidence type="ECO:0000259" key="12">
    <source>
        <dbReference type="Pfam" id="PF12019"/>
    </source>
</evidence>
<dbReference type="InterPro" id="IPR012902">
    <property type="entry name" value="N_methyl_site"/>
</dbReference>
<accession>A0A0K8NY01</accession>
<evidence type="ECO:0000256" key="7">
    <source>
        <dbReference type="ARBA" id="ARBA00022989"/>
    </source>
</evidence>
<feature type="transmembrane region" description="Helical" evidence="11">
    <location>
        <begin position="21"/>
        <end position="39"/>
    </location>
</feature>
<keyword evidence="5" id="KW-0997">Cell inner membrane</keyword>
<organism evidence="13 14">
    <name type="scientific">Piscinibacter sakaiensis</name>
    <name type="common">Ideonella sakaiensis</name>
    <dbReference type="NCBI Taxonomy" id="1547922"/>
    <lineage>
        <taxon>Bacteria</taxon>
        <taxon>Pseudomonadati</taxon>
        <taxon>Pseudomonadota</taxon>
        <taxon>Betaproteobacteria</taxon>
        <taxon>Burkholderiales</taxon>
        <taxon>Sphaerotilaceae</taxon>
        <taxon>Piscinibacter</taxon>
    </lineage>
</organism>
<evidence type="ECO:0000256" key="6">
    <source>
        <dbReference type="ARBA" id="ARBA00022692"/>
    </source>
</evidence>
<comment type="caution">
    <text evidence="13">The sequence shown here is derived from an EMBL/GenBank/DDBJ whole genome shotgun (WGS) entry which is preliminary data.</text>
</comment>
<comment type="similarity">
    <text evidence="9">Belongs to the GSP H family.</text>
</comment>
<evidence type="ECO:0000256" key="1">
    <source>
        <dbReference type="ARBA" id="ARBA00004377"/>
    </source>
</evidence>
<gene>
    <name evidence="13" type="ORF">ISF6_0293</name>
</gene>
<dbReference type="InterPro" id="IPR045584">
    <property type="entry name" value="Pilin-like"/>
</dbReference>
<comment type="subcellular location">
    <subcellularLocation>
        <location evidence="1">Cell inner membrane</location>
        <topology evidence="1">Single-pass membrane protein</topology>
    </subcellularLocation>
</comment>
<evidence type="ECO:0000256" key="9">
    <source>
        <dbReference type="ARBA" id="ARBA00025772"/>
    </source>
</evidence>
<dbReference type="EMBL" id="BBYR01000011">
    <property type="protein sequence ID" value="GAP34810.1"/>
    <property type="molecule type" value="Genomic_DNA"/>
</dbReference>
<protein>
    <recommendedName>
        <fullName evidence="2">Type II secretion system protein H</fullName>
    </recommendedName>
    <alternativeName>
        <fullName evidence="10">General secretion pathway protein H</fullName>
    </alternativeName>
</protein>
<proteinExistence type="inferred from homology"/>
<dbReference type="Proteomes" id="UP000037660">
    <property type="component" value="Unassembled WGS sequence"/>
</dbReference>
<keyword evidence="3" id="KW-1003">Cell membrane</keyword>
<keyword evidence="4" id="KW-0488">Methylation</keyword>
<dbReference type="InterPro" id="IPR022346">
    <property type="entry name" value="T2SS_GspH"/>
</dbReference>